<sequence>MKSYLAKISLFIIIGAFISSCNSIKRVKDGELLLVNNNLTVNDENSNDPNALSQMYQKPNSRFLNYPLRLNIYNLAGLNPDSTFQAWLDRNPNRKPRLHKRYSKKQVREMRNYKLGFNNWLKKTGEAPVIIDDKKTKKTTNRLKVYYQNKGYFNAKANYEIIPSEKEKRASIDYTVTTGNPYFLDSLQVQISSPDLDSIYNLHKDKSILKQGKQYNTGDFYNERERLTVLFRNSGIYNFQLNSIKPTVGIDSSSADRDYKLPVLLKINNLRERKNDTIVETEYKVHRVKKVNIYTDYTFANSRSKYIDSITYKNYTIYSNDKLRFRPKAITDAIFINPGEVYRDNDRSLTYKHISNLRTFKYPTIQYQYENDSLTDLVTNIYLTPRKKFSLGFDIDVTHSNIQDYGFSFSTSLISRNVFRGAETLEISARGTLGASKDVADSEDQFFNISEIGADIRLNFPRFFFPFNTDKIIPKYMLPTTVLSLGTSVQQNIGLDRQTFTGLIRYNWTPSKKNSFNLELFNLQFIRNLNASNYFNVYQSSYDRLNGVAQSSNYIADDASLNIANGETDQFIEDVISNNFAVTANELSTVLSVEQRQFRLTQDNLIASSKINFLHNNKENISDNTFFQFRTELELAGNLLSTIANVANLEKDARGKNKLFGVPYSQYVKTEFDFIKHWELSGKQDVLAFRSFFGIAIPYGNSENIPFARSYFGGGSNDNRAWSAYQLGPGRSASVLDFNEANLKMTFNLEYRFDLVGSFKGAFFADAGNIWNVFDDIEDEEREFNGLESLQDIALGTGFGIRYDFSFFVLRFDVGFKTYDPAYPIGNRWFKDYNFGNAVYNIGINYPF</sequence>
<evidence type="ECO:0000259" key="3">
    <source>
        <dbReference type="Pfam" id="PF01103"/>
    </source>
</evidence>
<evidence type="ECO:0000256" key="2">
    <source>
        <dbReference type="ARBA" id="ARBA00023136"/>
    </source>
</evidence>
<dbReference type="Pfam" id="PF01103">
    <property type="entry name" value="Omp85"/>
    <property type="match status" value="1"/>
</dbReference>
<accession>A0ABR7Q4J5</accession>
<dbReference type="RefSeq" id="WP_187560472.1">
    <property type="nucleotide sequence ID" value="NZ_JACGWS010000001.1"/>
</dbReference>
<dbReference type="Pfam" id="PF07244">
    <property type="entry name" value="POTRA"/>
    <property type="match status" value="1"/>
</dbReference>
<evidence type="ECO:0000256" key="1">
    <source>
        <dbReference type="ARBA" id="ARBA00004370"/>
    </source>
</evidence>
<protein>
    <submittedName>
        <fullName evidence="5">BamA/TamA family outer membrane protein</fullName>
    </submittedName>
</protein>
<evidence type="ECO:0000313" key="5">
    <source>
        <dbReference type="EMBL" id="MBC8753438.1"/>
    </source>
</evidence>
<gene>
    <name evidence="5" type="ORF">H2O64_02065</name>
</gene>
<feature type="domain" description="Bacterial surface antigen (D15)" evidence="3">
    <location>
        <begin position="534"/>
        <end position="822"/>
    </location>
</feature>
<dbReference type="Gene3D" id="3.10.20.310">
    <property type="entry name" value="membrane protein fhac"/>
    <property type="match status" value="1"/>
</dbReference>
<proteinExistence type="predicted"/>
<organism evidence="5 6">
    <name type="scientific">Kordia aestuariivivens</name>
    <dbReference type="NCBI Taxonomy" id="2759037"/>
    <lineage>
        <taxon>Bacteria</taxon>
        <taxon>Pseudomonadati</taxon>
        <taxon>Bacteroidota</taxon>
        <taxon>Flavobacteriia</taxon>
        <taxon>Flavobacteriales</taxon>
        <taxon>Flavobacteriaceae</taxon>
        <taxon>Kordia</taxon>
    </lineage>
</organism>
<evidence type="ECO:0000259" key="4">
    <source>
        <dbReference type="Pfam" id="PF07244"/>
    </source>
</evidence>
<dbReference type="Proteomes" id="UP000619238">
    <property type="component" value="Unassembled WGS sequence"/>
</dbReference>
<evidence type="ECO:0000313" key="6">
    <source>
        <dbReference type="Proteomes" id="UP000619238"/>
    </source>
</evidence>
<dbReference type="InterPro" id="IPR000184">
    <property type="entry name" value="Bac_surfAg_D15"/>
</dbReference>
<dbReference type="InterPro" id="IPR010827">
    <property type="entry name" value="BamA/TamA_POTRA"/>
</dbReference>
<comment type="subcellular location">
    <subcellularLocation>
        <location evidence="1">Membrane</location>
    </subcellularLocation>
</comment>
<dbReference type="Gene3D" id="2.40.160.50">
    <property type="entry name" value="membrane protein fhac: a member of the omp85/tpsb transporter family"/>
    <property type="match status" value="1"/>
</dbReference>
<comment type="caution">
    <text evidence="5">The sequence shown here is derived from an EMBL/GenBank/DDBJ whole genome shotgun (WGS) entry which is preliminary data.</text>
</comment>
<name>A0ABR7Q4J5_9FLAO</name>
<reference evidence="5 6" key="1">
    <citation type="submission" date="2020-07" db="EMBL/GenBank/DDBJ databases">
        <title>Description of Kordia aestuariivivens sp. nov., isolated from a tidal flat.</title>
        <authorList>
            <person name="Park S."/>
            <person name="Yoon J.-H."/>
        </authorList>
    </citation>
    <scope>NUCLEOTIDE SEQUENCE [LARGE SCALE GENOMIC DNA]</scope>
    <source>
        <strain evidence="5 6">YSTF-M3</strain>
    </source>
</reference>
<keyword evidence="6" id="KW-1185">Reference proteome</keyword>
<keyword evidence="2" id="KW-0472">Membrane</keyword>
<feature type="domain" description="POTRA" evidence="4">
    <location>
        <begin position="129"/>
        <end position="179"/>
    </location>
</feature>
<dbReference type="PROSITE" id="PS51257">
    <property type="entry name" value="PROKAR_LIPOPROTEIN"/>
    <property type="match status" value="1"/>
</dbReference>
<dbReference type="EMBL" id="JACGWS010000001">
    <property type="protein sequence ID" value="MBC8753438.1"/>
    <property type="molecule type" value="Genomic_DNA"/>
</dbReference>